<dbReference type="EMBL" id="DF820459">
    <property type="protein sequence ID" value="GAK53083.1"/>
    <property type="molecule type" value="Genomic_DNA"/>
</dbReference>
<keyword evidence="4" id="KW-1185">Reference proteome</keyword>
<dbReference type="GO" id="GO:0043571">
    <property type="term" value="P:maintenance of CRISPR repeat elements"/>
    <property type="evidence" value="ECO:0007669"/>
    <property type="project" value="UniProtKB-UniRule"/>
</dbReference>
<dbReference type="GO" id="GO:0051607">
    <property type="term" value="P:defense response to virus"/>
    <property type="evidence" value="ECO:0007669"/>
    <property type="project" value="UniProtKB-UniRule"/>
</dbReference>
<evidence type="ECO:0000256" key="2">
    <source>
        <dbReference type="PIRNR" id="PIRNR029950"/>
    </source>
</evidence>
<comment type="function">
    <text evidence="2">CRISPR (clustered regularly interspaced short palindromic repeat) is an adaptive immune system that provides protection against mobile genetic elements (viruses, transposable elements and conjugative plasmids). CRISPR clusters contain spacers, sequences complementary to antecedent mobile elements, and target invading nucleic acids. CRISPR clusters are transcribed and processed into CRISPR RNA (crRNA).</text>
</comment>
<dbReference type="InterPro" id="IPR010155">
    <property type="entry name" value="CRISPR-assoc_prot_Cas5d"/>
</dbReference>
<organism evidence="3">
    <name type="scientific">Candidatus Moduliflexus flocculans</name>
    <dbReference type="NCBI Taxonomy" id="1499966"/>
    <lineage>
        <taxon>Bacteria</taxon>
        <taxon>Candidatus Moduliflexota</taxon>
        <taxon>Candidatus Moduliflexia</taxon>
        <taxon>Candidatus Moduliflexales</taxon>
        <taxon>Candidatus Moduliflexaceae</taxon>
    </lineage>
</organism>
<dbReference type="NCBIfam" id="TIGR02593">
    <property type="entry name" value="CRISPR_cas5"/>
    <property type="match status" value="1"/>
</dbReference>
<keyword evidence="2" id="KW-0540">Nuclease</keyword>
<dbReference type="InterPro" id="IPR021124">
    <property type="entry name" value="CRISPR-assoc_prot_Cas5"/>
</dbReference>
<dbReference type="Proteomes" id="UP000030700">
    <property type="component" value="Unassembled WGS sequence"/>
</dbReference>
<dbReference type="HOGENOM" id="CLU_086014_0_0_0"/>
<dbReference type="GO" id="GO:0004519">
    <property type="term" value="F:endonuclease activity"/>
    <property type="evidence" value="ECO:0007669"/>
    <property type="project" value="UniProtKB-UniRule"/>
</dbReference>
<comment type="similarity">
    <text evidence="2">Belongs to the CRISPR-associated protein Cas5 family. Subtype I-C/Dvulg subfamily.</text>
</comment>
<dbReference type="STRING" id="1499966.U14_04342"/>
<keyword evidence="2" id="KW-0694">RNA-binding</keyword>
<gene>
    <name evidence="3" type="ORF">U14_04342</name>
</gene>
<dbReference type="GO" id="GO:0016787">
    <property type="term" value="F:hydrolase activity"/>
    <property type="evidence" value="ECO:0007669"/>
    <property type="project" value="UniProtKB-KW"/>
</dbReference>
<dbReference type="PIRSF" id="PIRSF029950">
    <property type="entry name" value="Cas_CT1134"/>
    <property type="match status" value="1"/>
</dbReference>
<keyword evidence="2" id="KW-0378">Hydrolase</keyword>
<keyword evidence="2" id="KW-0255">Endonuclease</keyword>
<dbReference type="NCBIfam" id="TIGR01876">
    <property type="entry name" value="cas_Cas5d"/>
    <property type="match status" value="1"/>
</dbReference>
<dbReference type="InterPro" id="IPR013422">
    <property type="entry name" value="CRISPR-assoc_prot_Cas5_N"/>
</dbReference>
<dbReference type="Pfam" id="PF09704">
    <property type="entry name" value="Cas_Cas5d"/>
    <property type="match status" value="1"/>
</dbReference>
<dbReference type="EC" id="3.1.-.-" evidence="2"/>
<keyword evidence="1 2" id="KW-0051">Antiviral defense</keyword>
<evidence type="ECO:0000313" key="3">
    <source>
        <dbReference type="EMBL" id="GAK53083.1"/>
    </source>
</evidence>
<proteinExistence type="inferred from homology"/>
<dbReference type="GO" id="GO:0003723">
    <property type="term" value="F:RNA binding"/>
    <property type="evidence" value="ECO:0007669"/>
    <property type="project" value="UniProtKB-UniRule"/>
</dbReference>
<protein>
    <recommendedName>
        <fullName evidence="2">pre-crRNA processing endonuclease</fullName>
        <ecNumber evidence="2">3.1.-.-</ecNumber>
    </recommendedName>
</protein>
<evidence type="ECO:0000313" key="4">
    <source>
        <dbReference type="Proteomes" id="UP000030700"/>
    </source>
</evidence>
<dbReference type="AlphaFoldDB" id="A0A0S6W3S6"/>
<dbReference type="CDD" id="cd09752">
    <property type="entry name" value="Cas5_I-C"/>
    <property type="match status" value="1"/>
</dbReference>
<sequence length="239" mass="27263">MSFGVKMKVWGDYACFTRPEMKVERVSYDVMTPSAARAVIEAIYWKPAIRWIVDAIHVLNPIKFDNIRRNEIGSKLSAQAIGKGMKENAPVEIFADDSSVRQQRAAMVLRDVAYVIEAHFEAVTEDGKNEGKHLDLFNRRLEKGKCAYQPYLGTREFSANFEPVDDIPASELAGEKDLGFMLFDMDFGNRARQEGKDGEPALFEVTPSDYQQIRPMFYRPTMINGVIRVPHPDSEEVYR</sequence>
<reference evidence="3" key="1">
    <citation type="journal article" date="2015" name="PeerJ">
        <title>First genomic representation of candidate bacterial phylum KSB3 points to enhanced environmental sensing as a trigger of wastewater bulking.</title>
        <authorList>
            <person name="Sekiguchi Y."/>
            <person name="Ohashi A."/>
            <person name="Parks D.H."/>
            <person name="Yamauchi T."/>
            <person name="Tyson G.W."/>
            <person name="Hugenholtz P."/>
        </authorList>
    </citation>
    <scope>NUCLEOTIDE SEQUENCE [LARGE SCALE GENOMIC DNA]</scope>
</reference>
<accession>A0A0S6W3S6</accession>
<dbReference type="Gene3D" id="3.30.70.2660">
    <property type="match status" value="1"/>
</dbReference>
<evidence type="ECO:0000256" key="1">
    <source>
        <dbReference type="ARBA" id="ARBA00023118"/>
    </source>
</evidence>
<name>A0A0S6W3S6_9BACT</name>